<name>A0A073K3X7_9BACI</name>
<feature type="domain" description="M23ase beta-sheet core" evidence="3">
    <location>
        <begin position="64"/>
        <end position="149"/>
    </location>
</feature>
<dbReference type="SUPFAM" id="SSF51261">
    <property type="entry name" value="Duplicated hybrid motif"/>
    <property type="match status" value="1"/>
</dbReference>
<reference evidence="4 5" key="1">
    <citation type="submission" date="2014-06" db="EMBL/GenBank/DDBJ databases">
        <title>Draft genome sequence of Bacillus gaemokensis JCM 15801 (MCCC 1A00707).</title>
        <authorList>
            <person name="Lai Q."/>
            <person name="Liu Y."/>
            <person name="Shao Z."/>
        </authorList>
    </citation>
    <scope>NUCLEOTIDE SEQUENCE [LARGE SCALE GENOMIC DNA]</scope>
    <source>
        <strain evidence="4 5">JCM 15801</strain>
    </source>
</reference>
<dbReference type="Proteomes" id="UP000027778">
    <property type="component" value="Unassembled WGS sequence"/>
</dbReference>
<evidence type="ECO:0000313" key="4">
    <source>
        <dbReference type="EMBL" id="KEK21177.1"/>
    </source>
</evidence>
<dbReference type="EMBL" id="JOTM01000089">
    <property type="protein sequence ID" value="KEK21177.1"/>
    <property type="molecule type" value="Genomic_DNA"/>
</dbReference>
<feature type="signal peptide" evidence="2">
    <location>
        <begin position="1"/>
        <end position="28"/>
    </location>
</feature>
<evidence type="ECO:0000259" key="3">
    <source>
        <dbReference type="Pfam" id="PF01551"/>
    </source>
</evidence>
<keyword evidence="5" id="KW-1185">Reference proteome</keyword>
<dbReference type="PANTHER" id="PTHR21666">
    <property type="entry name" value="PEPTIDASE-RELATED"/>
    <property type="match status" value="1"/>
</dbReference>
<dbReference type="RefSeq" id="WP_033679140.1">
    <property type="nucleotide sequence ID" value="NZ_JOTM01000089.1"/>
</dbReference>
<dbReference type="PANTHER" id="PTHR21666:SF270">
    <property type="entry name" value="MUREIN HYDROLASE ACTIVATOR ENVC"/>
    <property type="match status" value="1"/>
</dbReference>
<proteinExistence type="predicted"/>
<evidence type="ECO:0000313" key="5">
    <source>
        <dbReference type="Proteomes" id="UP000027778"/>
    </source>
</evidence>
<gene>
    <name evidence="4" type="ORF">BAGA_28880</name>
</gene>
<feature type="chain" id="PRO_5001692400" description="M23ase beta-sheet core domain-containing protein" evidence="2">
    <location>
        <begin position="29"/>
        <end position="175"/>
    </location>
</feature>
<feature type="region of interest" description="Disordered" evidence="1">
    <location>
        <begin position="45"/>
        <end position="65"/>
    </location>
</feature>
<dbReference type="STRING" id="574375.AZF08_27755"/>
<dbReference type="InterPro" id="IPR050570">
    <property type="entry name" value="Cell_wall_metabolism_enzyme"/>
</dbReference>
<dbReference type="Pfam" id="PF01551">
    <property type="entry name" value="Peptidase_M23"/>
    <property type="match status" value="1"/>
</dbReference>
<dbReference type="InterPro" id="IPR016047">
    <property type="entry name" value="M23ase_b-sheet_dom"/>
</dbReference>
<dbReference type="CDD" id="cd12797">
    <property type="entry name" value="M23_peptidase"/>
    <property type="match status" value="1"/>
</dbReference>
<dbReference type="InterPro" id="IPR011055">
    <property type="entry name" value="Dup_hybrid_motif"/>
</dbReference>
<organism evidence="4 5">
    <name type="scientific">Bacillus gaemokensis</name>
    <dbReference type="NCBI Taxonomy" id="574375"/>
    <lineage>
        <taxon>Bacteria</taxon>
        <taxon>Bacillati</taxon>
        <taxon>Bacillota</taxon>
        <taxon>Bacilli</taxon>
        <taxon>Bacillales</taxon>
        <taxon>Bacillaceae</taxon>
        <taxon>Bacillus</taxon>
        <taxon>Bacillus cereus group</taxon>
    </lineage>
</organism>
<accession>A0A073K3X7</accession>
<feature type="compositionally biased region" description="Polar residues" evidence="1">
    <location>
        <begin position="45"/>
        <end position="61"/>
    </location>
</feature>
<dbReference type="OrthoDB" id="9805070at2"/>
<sequence length="175" mass="19136">MKKKNLLSITASTLLLTFCIGGFNTAEAAGTPKFQMPFPCGQKWEGQTRSNHSPANSVDFNRTNDEGDTVVASASGTVSRVENEGNRSYGKWIEINHGNGWTTRYAHLSTQSVKKGQKVTIGQKIGNVGNTGGSTGAHLHFEQRYQGQTKKISFNGSQIHYWGTKSYTSKNSCKK</sequence>
<evidence type="ECO:0000256" key="1">
    <source>
        <dbReference type="SAM" id="MobiDB-lite"/>
    </source>
</evidence>
<comment type="caution">
    <text evidence="4">The sequence shown here is derived from an EMBL/GenBank/DDBJ whole genome shotgun (WGS) entry which is preliminary data.</text>
</comment>
<evidence type="ECO:0000256" key="2">
    <source>
        <dbReference type="SAM" id="SignalP"/>
    </source>
</evidence>
<dbReference type="eggNOG" id="COG0739">
    <property type="taxonomic scope" value="Bacteria"/>
</dbReference>
<dbReference type="GO" id="GO:0004222">
    <property type="term" value="F:metalloendopeptidase activity"/>
    <property type="evidence" value="ECO:0007669"/>
    <property type="project" value="TreeGrafter"/>
</dbReference>
<dbReference type="AlphaFoldDB" id="A0A073K3X7"/>
<protein>
    <recommendedName>
        <fullName evidence="3">M23ase beta-sheet core domain-containing protein</fullName>
    </recommendedName>
</protein>
<dbReference type="Gene3D" id="2.70.70.10">
    <property type="entry name" value="Glucose Permease (Domain IIA)"/>
    <property type="match status" value="1"/>
</dbReference>
<keyword evidence="2" id="KW-0732">Signal</keyword>